<feature type="region of interest" description="Disordered" evidence="1">
    <location>
        <begin position="920"/>
        <end position="960"/>
    </location>
</feature>
<protein>
    <submittedName>
        <fullName evidence="3">AAWKG family protein</fullName>
    </submittedName>
</protein>
<dbReference type="EMBL" id="CP108264">
    <property type="protein sequence ID" value="WTU77730.1"/>
    <property type="molecule type" value="Genomic_DNA"/>
</dbReference>
<sequence>MATPPPQQNQTRWEYVVGQLTGFAGGTREDVGKVGSTGDQTVPGTGWLRGKPEVSNLSTTKHSTSGLPNVDTKGPERTIKFYDIDHDGTGVTKYWQITLSVPWNEGGNDFSNKGKAGAYDWGYGDALKAFVANGTAVNQNFGYTGVAAAAPKDCVQLATILEVAKSFDEVRTFFIDYQKKIEAWSKSLGGDDAAWQGSAADVFRTLIQGLDLGYKELGEDLTANRGLATVTLGSIPPVTSDTSTGREILRCVKAIHDAATKLLAVWDTWSFSSEAQPATFTPTHWLDVEIDKVVTYLNSENIQKVVPQGARLKQQPGFSIYYEPFGDLTHQEAWQKLAQQAYISWVANLASLDTAALTQASALNNAFADLKFATKSFTFNPGFTDLATKYAENTAKNKQKELEEKGGGDGGDKAPPKDDPNGIGGGGGDNKDKVPPPTLGLNNPNANLGNGAGGKPPPLLGLNPPGLGPGNSVRNPDGSVTVRNPDGSHTTTYPDGRQERTPPGSPPPFLGLNPPGLGTGPHGTAPLKTVKGPDGSTTSYNQDGSRTVTHKDGTTTTIGRDGTTTTVNPDGSTTVLHKDGSETISYPDGTRTTIRPDGSAVTQFKDGSTQIRATDGTLTTTDPEGNKTVNRPEAGQTVHNPDRSTTTFNKDGSATTVHTNGTRTTVSPNGTVTTIDPDGTKTISHLGRNTSTIEYADGSVAKVDKDGSVVTTYKDGTSTKLGPDGTYTTTEPDGDKKTEHLNPLGGNAGAETKHNPDGSTTTKYPDGTVDQKFQDGGHKITYPDGRTVTTDADGRTVSVTGGPTGLGPNTSSGRLSDFDYYDYPDDYRKSGSSLSGGGYGSGGPSAPTPLGVNPLGHSLTPPPGTGAGTAVPGERTRASALNESAAARGRTAQLAAEEAAALRRPATTSGGMPMMPPMGGGMGGGGQSTQSDERERATWVSEDEDVWGTDEGGVSAVIGR</sequence>
<proteinExistence type="predicted"/>
<dbReference type="Gene3D" id="2.60.450.20">
    <property type="match status" value="2"/>
</dbReference>
<reference evidence="3" key="1">
    <citation type="submission" date="2022-10" db="EMBL/GenBank/DDBJ databases">
        <title>The complete genomes of actinobacterial strains from the NBC collection.</title>
        <authorList>
            <person name="Joergensen T.S."/>
            <person name="Alvarez Arevalo M."/>
            <person name="Sterndorff E.B."/>
            <person name="Faurdal D."/>
            <person name="Vuksanovic O."/>
            <person name="Mourched A.-S."/>
            <person name="Charusanti P."/>
            <person name="Shaw S."/>
            <person name="Blin K."/>
            <person name="Weber T."/>
        </authorList>
    </citation>
    <scope>NUCLEOTIDE SEQUENCE</scope>
    <source>
        <strain evidence="3">NBC_00049</strain>
    </source>
</reference>
<accession>A0AAU2K1W2</accession>
<feature type="compositionally biased region" description="Gly residues" evidence="1">
    <location>
        <begin position="834"/>
        <end position="843"/>
    </location>
</feature>
<feature type="region of interest" description="Disordered" evidence="1">
    <location>
        <begin position="614"/>
        <end position="643"/>
    </location>
</feature>
<feature type="compositionally biased region" description="Basic and acidic residues" evidence="1">
    <location>
        <begin position="399"/>
        <end position="420"/>
    </location>
</feature>
<feature type="region of interest" description="Disordered" evidence="1">
    <location>
        <begin position="713"/>
        <end position="817"/>
    </location>
</feature>
<feature type="compositionally biased region" description="Low complexity" evidence="1">
    <location>
        <begin position="510"/>
        <end position="527"/>
    </location>
</feature>
<feature type="compositionally biased region" description="Polar residues" evidence="1">
    <location>
        <begin position="535"/>
        <end position="547"/>
    </location>
</feature>
<evidence type="ECO:0000259" key="2">
    <source>
        <dbReference type="Pfam" id="PF07202"/>
    </source>
</evidence>
<dbReference type="AlphaFoldDB" id="A0AAU2K1W2"/>
<gene>
    <name evidence="3" type="ORF">OG327_32910</name>
</gene>
<evidence type="ECO:0000256" key="1">
    <source>
        <dbReference type="SAM" id="MobiDB-lite"/>
    </source>
</evidence>
<feature type="region of interest" description="Disordered" evidence="1">
    <location>
        <begin position="399"/>
        <end position="573"/>
    </location>
</feature>
<organism evidence="3">
    <name type="scientific">Streptomyces sp. NBC_00049</name>
    <dbReference type="NCBI Taxonomy" id="2903617"/>
    <lineage>
        <taxon>Bacteria</taxon>
        <taxon>Bacillati</taxon>
        <taxon>Actinomycetota</taxon>
        <taxon>Actinomycetes</taxon>
        <taxon>Kitasatosporales</taxon>
        <taxon>Streptomycetaceae</taxon>
        <taxon>Streptomyces</taxon>
    </lineage>
</organism>
<dbReference type="Pfam" id="PF07202">
    <property type="entry name" value="Tcp10_C"/>
    <property type="match status" value="2"/>
</dbReference>
<feature type="compositionally biased region" description="Low complexity" evidence="1">
    <location>
        <begin position="439"/>
        <end position="449"/>
    </location>
</feature>
<evidence type="ECO:0000313" key="3">
    <source>
        <dbReference type="EMBL" id="WTU77730.1"/>
    </source>
</evidence>
<dbReference type="InterPro" id="IPR047002">
    <property type="entry name" value="Tcp10_C_sf"/>
</dbReference>
<feature type="compositionally biased region" description="Polar residues" evidence="1">
    <location>
        <begin position="55"/>
        <end position="67"/>
    </location>
</feature>
<feature type="compositionally biased region" description="Low complexity" evidence="1">
    <location>
        <begin position="554"/>
        <end position="566"/>
    </location>
</feature>
<feature type="domain" description="Centromere protein J C-terminal" evidence="2">
    <location>
        <begin position="578"/>
        <end position="611"/>
    </location>
</feature>
<feature type="region of interest" description="Disordered" evidence="1">
    <location>
        <begin position="27"/>
        <end position="72"/>
    </location>
</feature>
<feature type="domain" description="Centromere protein J C-terminal" evidence="2">
    <location>
        <begin position="690"/>
        <end position="717"/>
    </location>
</feature>
<feature type="compositionally biased region" description="Polar residues" evidence="1">
    <location>
        <begin position="713"/>
        <end position="731"/>
    </location>
</feature>
<name>A0AAU2K1W2_9ACTN</name>
<feature type="compositionally biased region" description="Polar residues" evidence="1">
    <location>
        <begin position="614"/>
        <end position="629"/>
    </location>
</feature>
<dbReference type="InterPro" id="IPR009852">
    <property type="entry name" value="CENPJ_C_dom"/>
</dbReference>
<feature type="region of interest" description="Disordered" evidence="1">
    <location>
        <begin position="832"/>
        <end position="877"/>
    </location>
</feature>
<feature type="compositionally biased region" description="Polar residues" evidence="1">
    <location>
        <begin position="797"/>
        <end position="814"/>
    </location>
</feature>
<dbReference type="NCBIfam" id="NF038047">
    <property type="entry name" value="not_Tcp10"/>
    <property type="match status" value="1"/>
</dbReference>
<feature type="region of interest" description="Disordered" evidence="1">
    <location>
        <begin position="579"/>
        <end position="598"/>
    </location>
</feature>